<dbReference type="RefSeq" id="WP_185544970.1">
    <property type="nucleotide sequence ID" value="NZ_JAARVD010000003.1"/>
</dbReference>
<sequence>MKIGKQVMALSLIVGLTASPVHNLLDMGSTGNVLAGVTGAGVSSEIRSNTQHAQPVITSELRHSVNYMYGTATPGARVEVWIDNALVRTVTANEGGLWTVTGNQLYERQVVKVKSILNNTVKETPSQTVWLIATPEITSLVTDGATSVYGTANPGIKIQVLINGAVVNTVFTNECGYWTASVPALTTGRKVQIRARLFDTGSWYKDSSEHTVVSSTNKQIQPLITSKVLAGGTFVSGIAAPGAQVDVWVSGAFIKTVTASATGEWSATVPVLRHQARVQVRATFGGQYKDSPNCFAATRVAKPTITTASEKQKTVSGTATPGSKVEVYAFYQGLTATVIAKEDGTWTATVPELLSRGTVYVRSTIPGIYDRYVASDDFGVRTVPTVDGPLKAGSNLITGMATPGLVVDIWQSGINIGSAQADNMGRWQARVTGLTSGSTIYVSTIISEDRAVLESARYPVVLEFVDPIVNGDATAGGKLIFGRGTPGATIEVHINNQYYTTTVNNTGEWSVPVPTLKKGDILQIKARWRDHTYTGYIYPIPEAGGYTLVAPDINGYRLGSSYITGTIVDPRATIVKLYNGAGALLRTGVINEDRTYRIYASDKFSKAGEDFKVSVSDGREESLLVSSTVLP</sequence>
<dbReference type="InterPro" id="IPR013783">
    <property type="entry name" value="Ig-like_fold"/>
</dbReference>
<dbReference type="Gene3D" id="2.60.40.10">
    <property type="entry name" value="Immunoglobulins"/>
    <property type="match status" value="3"/>
</dbReference>
<proteinExistence type="predicted"/>
<name>A0A842AV70_9LIST</name>
<dbReference type="EMBL" id="JAARVD010000003">
    <property type="protein sequence ID" value="MBC1796643.1"/>
    <property type="molecule type" value="Genomic_DNA"/>
</dbReference>
<gene>
    <name evidence="1" type="ORF">HCA55_07885</name>
</gene>
<dbReference type="Proteomes" id="UP000548082">
    <property type="component" value="Unassembled WGS sequence"/>
</dbReference>
<accession>A0A842AV70</accession>
<comment type="caution">
    <text evidence="1">The sequence shown here is derived from an EMBL/GenBank/DDBJ whole genome shotgun (WGS) entry which is preliminary data.</text>
</comment>
<reference evidence="1 2" key="1">
    <citation type="submission" date="2020-03" db="EMBL/GenBank/DDBJ databases">
        <title>Soil Listeria distribution.</title>
        <authorList>
            <person name="Liao J."/>
            <person name="Wiedmann M."/>
        </authorList>
    </citation>
    <scope>NUCLEOTIDE SEQUENCE [LARGE SCALE GENOMIC DNA]</scope>
    <source>
        <strain evidence="1 2">FSL L7-0990</strain>
    </source>
</reference>
<dbReference type="NCBIfam" id="NF033510">
    <property type="entry name" value="Ca_tandemer"/>
    <property type="match status" value="2"/>
</dbReference>
<evidence type="ECO:0008006" key="3">
    <source>
        <dbReference type="Google" id="ProtNLM"/>
    </source>
</evidence>
<organism evidence="1 2">
    <name type="scientific">Listeria booriae</name>
    <dbReference type="NCBI Taxonomy" id="1552123"/>
    <lineage>
        <taxon>Bacteria</taxon>
        <taxon>Bacillati</taxon>
        <taxon>Bacillota</taxon>
        <taxon>Bacilli</taxon>
        <taxon>Bacillales</taxon>
        <taxon>Listeriaceae</taxon>
        <taxon>Listeria</taxon>
    </lineage>
</organism>
<protein>
    <recommendedName>
        <fullName evidence="3">Bacterial Ig domain-containing protein</fullName>
    </recommendedName>
</protein>
<evidence type="ECO:0000313" key="2">
    <source>
        <dbReference type="Proteomes" id="UP000548082"/>
    </source>
</evidence>
<dbReference type="AlphaFoldDB" id="A0A842AV70"/>
<evidence type="ECO:0000313" key="1">
    <source>
        <dbReference type="EMBL" id="MBC1796643.1"/>
    </source>
</evidence>